<comment type="similarity">
    <text evidence="2">Belongs to the protein prenyltransferase subunit beta family.</text>
</comment>
<keyword evidence="5" id="KW-0479">Metal-binding</keyword>
<reference evidence="10" key="1">
    <citation type="submission" date="2023-07" db="EMBL/GenBank/DDBJ databases">
        <title>A draft genome of Kazachstania heterogenica Y-27499.</title>
        <authorList>
            <person name="Donic C."/>
            <person name="Kralova J.S."/>
            <person name="Fidel L."/>
            <person name="Ben-Dor S."/>
            <person name="Jung S."/>
        </authorList>
    </citation>
    <scope>NUCLEOTIDE SEQUENCE [LARGE SCALE GENOMIC DNA]</scope>
    <source>
        <strain evidence="10">Y27499</strain>
    </source>
</reference>
<evidence type="ECO:0000313" key="9">
    <source>
        <dbReference type="EMBL" id="KAK5781060.1"/>
    </source>
</evidence>
<evidence type="ECO:0000256" key="6">
    <source>
        <dbReference type="ARBA" id="ARBA00022737"/>
    </source>
</evidence>
<gene>
    <name evidence="9" type="ORF">RI543_001451</name>
</gene>
<sequence length="369" mass="42014">MNTTSLTKTIKFIERHLDLLPSHQQSHDVNKFALIFYSIVSLSALNQDVTDKYYKYIKWIRSHYIRITINNDKKISGFVGSLTLKTDNVTAISLPNTLFALLTLLIIGDETIFMNDKIKHEIKEFVSHCQIKTHGGFVSTLDYHTSEPSPTDSHDLRFAYIAVAILYILGCRSDEDFKKYIDIDKLLGYITIQQCDSGAYGEENEPHAGYTSCAISILYILKKLDTLSSGFKQKTVEWLLMRQVSNEGCMKLQNGSNENYDLIDHGGFQGRENKFADTCYAFWCLNSLKLLCGNSWKQLINYKLVEKYLTNTTQNRLIGGYQKNNETDPDLYHTCLGIAAVQLIHNNFDGALFIPAPVAAEYNLLYSNQ</sequence>
<dbReference type="Pfam" id="PF00432">
    <property type="entry name" value="Prenyltrans"/>
    <property type="match status" value="1"/>
</dbReference>
<comment type="caution">
    <text evidence="9">The sequence shown here is derived from an EMBL/GenBank/DDBJ whole genome shotgun (WGS) entry which is preliminary data.</text>
</comment>
<comment type="cofactor">
    <cofactor evidence="1">
        <name>Zn(2+)</name>
        <dbReference type="ChEBI" id="CHEBI:29105"/>
    </cofactor>
</comment>
<dbReference type="GO" id="GO:0046872">
    <property type="term" value="F:metal ion binding"/>
    <property type="evidence" value="ECO:0007669"/>
    <property type="project" value="UniProtKB-KW"/>
</dbReference>
<evidence type="ECO:0000256" key="2">
    <source>
        <dbReference type="ARBA" id="ARBA00010497"/>
    </source>
</evidence>
<dbReference type="GO" id="GO:0004662">
    <property type="term" value="F:CAAX-protein geranylgeranyltransferase activity"/>
    <property type="evidence" value="ECO:0007669"/>
    <property type="project" value="TreeGrafter"/>
</dbReference>
<protein>
    <recommendedName>
        <fullName evidence="8">Prenyltransferase alpha-alpha toroid domain-containing protein</fullName>
    </recommendedName>
</protein>
<dbReference type="PANTHER" id="PTHR11774:SF4">
    <property type="entry name" value="GERANYLGERANYL TRANSFERASE TYPE-1 SUBUNIT BETA"/>
    <property type="match status" value="1"/>
</dbReference>
<keyword evidence="10" id="KW-1185">Reference proteome</keyword>
<dbReference type="InterPro" id="IPR008930">
    <property type="entry name" value="Terpenoid_cyclase/PrenylTrfase"/>
</dbReference>
<organism evidence="9 10">
    <name type="scientific">Arxiozyma heterogenica</name>
    <dbReference type="NCBI Taxonomy" id="278026"/>
    <lineage>
        <taxon>Eukaryota</taxon>
        <taxon>Fungi</taxon>
        <taxon>Dikarya</taxon>
        <taxon>Ascomycota</taxon>
        <taxon>Saccharomycotina</taxon>
        <taxon>Saccharomycetes</taxon>
        <taxon>Saccharomycetales</taxon>
        <taxon>Saccharomycetaceae</taxon>
        <taxon>Arxiozyma</taxon>
    </lineage>
</organism>
<keyword evidence="6" id="KW-0677">Repeat</keyword>
<evidence type="ECO:0000256" key="4">
    <source>
        <dbReference type="ARBA" id="ARBA00022679"/>
    </source>
</evidence>
<dbReference type="GO" id="GO:0005953">
    <property type="term" value="C:CAAX-protein geranylgeranyltransferase complex"/>
    <property type="evidence" value="ECO:0007669"/>
    <property type="project" value="TreeGrafter"/>
</dbReference>
<proteinExistence type="inferred from homology"/>
<dbReference type="PANTHER" id="PTHR11774">
    <property type="entry name" value="GERANYLGERANYL TRANSFERASE TYPE BETA SUBUNIT"/>
    <property type="match status" value="1"/>
</dbReference>
<keyword evidence="3" id="KW-0637">Prenyltransferase</keyword>
<evidence type="ECO:0000256" key="3">
    <source>
        <dbReference type="ARBA" id="ARBA00022602"/>
    </source>
</evidence>
<dbReference type="Gene3D" id="1.50.10.20">
    <property type="match status" value="1"/>
</dbReference>
<name>A0AAN7WN92_9SACH</name>
<dbReference type="SUPFAM" id="SSF48239">
    <property type="entry name" value="Terpenoid cyclases/Protein prenyltransferases"/>
    <property type="match status" value="1"/>
</dbReference>
<dbReference type="Proteomes" id="UP001306508">
    <property type="component" value="Unassembled WGS sequence"/>
</dbReference>
<dbReference type="AlphaFoldDB" id="A0AAN7WN92"/>
<evidence type="ECO:0000259" key="8">
    <source>
        <dbReference type="Pfam" id="PF00432"/>
    </source>
</evidence>
<dbReference type="InterPro" id="IPR001330">
    <property type="entry name" value="Prenyltrans"/>
</dbReference>
<keyword evidence="4" id="KW-0808">Transferase</keyword>
<dbReference type="InterPro" id="IPR045089">
    <property type="entry name" value="PGGT1B-like"/>
</dbReference>
<evidence type="ECO:0000256" key="7">
    <source>
        <dbReference type="ARBA" id="ARBA00022833"/>
    </source>
</evidence>
<dbReference type="EMBL" id="JAWIZZ010000038">
    <property type="protein sequence ID" value="KAK5781060.1"/>
    <property type="molecule type" value="Genomic_DNA"/>
</dbReference>
<evidence type="ECO:0000313" key="10">
    <source>
        <dbReference type="Proteomes" id="UP001306508"/>
    </source>
</evidence>
<accession>A0AAN7WN92</accession>
<evidence type="ECO:0000256" key="5">
    <source>
        <dbReference type="ARBA" id="ARBA00022723"/>
    </source>
</evidence>
<evidence type="ECO:0000256" key="1">
    <source>
        <dbReference type="ARBA" id="ARBA00001947"/>
    </source>
</evidence>
<feature type="domain" description="Prenyltransferase alpha-alpha toroid" evidence="8">
    <location>
        <begin position="7"/>
        <end position="347"/>
    </location>
</feature>
<keyword evidence="7" id="KW-0862">Zinc</keyword>